<comment type="caution">
    <text evidence="1">The sequence shown here is derived from an EMBL/GenBank/DDBJ whole genome shotgun (WGS) entry which is preliminary data.</text>
</comment>
<dbReference type="RefSeq" id="WP_285870065.1">
    <property type="nucleotide sequence ID" value="NZ_JARFYM010000014.1"/>
</dbReference>
<keyword evidence="2" id="KW-1185">Reference proteome</keyword>
<dbReference type="InterPro" id="IPR036583">
    <property type="entry name" value="23S_rRNA_IVS_sf"/>
</dbReference>
<dbReference type="Gene3D" id="1.20.1440.60">
    <property type="entry name" value="23S rRNA-intervening sequence"/>
    <property type="match status" value="1"/>
</dbReference>
<sequence>MNSYQDLTVWQRSLDLAVECYALTKEFPKEEIYGLVSQIRRASVSVAANIAEGYGREATGAYVHHLKIAQGSLKELETHLILSTRVEIVAFERIKATMSSGDEIGKMLRSLIRRLQDERHGYES</sequence>
<dbReference type="PANTHER" id="PTHR38471">
    <property type="entry name" value="FOUR HELIX BUNDLE PROTEIN"/>
    <property type="match status" value="1"/>
</dbReference>
<name>A0ABT7JWY0_9HYPH</name>
<dbReference type="Proteomes" id="UP001172645">
    <property type="component" value="Unassembled WGS sequence"/>
</dbReference>
<dbReference type="NCBIfam" id="TIGR02436">
    <property type="entry name" value="four helix bundle protein"/>
    <property type="match status" value="1"/>
</dbReference>
<dbReference type="Pfam" id="PF05635">
    <property type="entry name" value="23S_rRNA_IVP"/>
    <property type="match status" value="1"/>
</dbReference>
<dbReference type="NCBIfam" id="NF008911">
    <property type="entry name" value="PRK12275.1-2"/>
    <property type="match status" value="1"/>
</dbReference>
<dbReference type="PANTHER" id="PTHR38471:SF2">
    <property type="entry name" value="FOUR HELIX BUNDLE PROTEIN"/>
    <property type="match status" value="1"/>
</dbReference>
<gene>
    <name evidence="1" type="ORF">PY649_18280</name>
</gene>
<proteinExistence type="predicted"/>
<dbReference type="EMBL" id="JARFYM010000014">
    <property type="protein sequence ID" value="MDL2400858.1"/>
    <property type="molecule type" value="Genomic_DNA"/>
</dbReference>
<reference evidence="1" key="1">
    <citation type="submission" date="2023-06" db="EMBL/GenBank/DDBJ databases">
        <title>Phylogenetic Diversity of Rhizobium strains.</title>
        <authorList>
            <person name="Moura F.T."/>
            <person name="Helene L.C.F."/>
            <person name="Hungria M."/>
        </authorList>
    </citation>
    <scope>NUCLEOTIDE SEQUENCE</scope>
    <source>
        <strain evidence="1">CCGE526</strain>
    </source>
</reference>
<evidence type="ECO:0000313" key="1">
    <source>
        <dbReference type="EMBL" id="MDL2400858.1"/>
    </source>
</evidence>
<evidence type="ECO:0000313" key="2">
    <source>
        <dbReference type="Proteomes" id="UP001172645"/>
    </source>
</evidence>
<accession>A0ABT7JWY0</accession>
<protein>
    <submittedName>
        <fullName evidence="1">Four helix bundle protein</fullName>
    </submittedName>
</protein>
<organism evidence="1 2">
    <name type="scientific">Rhizobium mayense</name>
    <dbReference type="NCBI Taxonomy" id="1312184"/>
    <lineage>
        <taxon>Bacteria</taxon>
        <taxon>Pseudomonadati</taxon>
        <taxon>Pseudomonadota</taxon>
        <taxon>Alphaproteobacteria</taxon>
        <taxon>Hyphomicrobiales</taxon>
        <taxon>Rhizobiaceae</taxon>
        <taxon>Rhizobium/Agrobacterium group</taxon>
        <taxon>Rhizobium</taxon>
    </lineage>
</organism>
<dbReference type="CDD" id="cd16377">
    <property type="entry name" value="23S_rRNA_IVP_like"/>
    <property type="match status" value="1"/>
</dbReference>
<dbReference type="InterPro" id="IPR012657">
    <property type="entry name" value="23S_rRNA-intervening_sequence"/>
</dbReference>
<dbReference type="SUPFAM" id="SSF158446">
    <property type="entry name" value="IVS-encoded protein-like"/>
    <property type="match status" value="1"/>
</dbReference>